<evidence type="ECO:0000313" key="2">
    <source>
        <dbReference type="EMBL" id="MBB4618879.1"/>
    </source>
</evidence>
<organism evidence="2 3">
    <name type="scientific">Sphingomonas abaci</name>
    <dbReference type="NCBI Taxonomy" id="237611"/>
    <lineage>
        <taxon>Bacteria</taxon>
        <taxon>Pseudomonadati</taxon>
        <taxon>Pseudomonadota</taxon>
        <taxon>Alphaproteobacteria</taxon>
        <taxon>Sphingomonadales</taxon>
        <taxon>Sphingomonadaceae</taxon>
        <taxon>Sphingomonas</taxon>
    </lineage>
</organism>
<dbReference type="Proteomes" id="UP000574769">
    <property type="component" value="Unassembled WGS sequence"/>
</dbReference>
<dbReference type="EMBL" id="JACHNY010000006">
    <property type="protein sequence ID" value="MBB4618879.1"/>
    <property type="molecule type" value="Genomic_DNA"/>
</dbReference>
<protein>
    <submittedName>
        <fullName evidence="2">Uncharacterized protein</fullName>
    </submittedName>
</protein>
<evidence type="ECO:0000256" key="1">
    <source>
        <dbReference type="SAM" id="MobiDB-lite"/>
    </source>
</evidence>
<comment type="caution">
    <text evidence="2">The sequence shown here is derived from an EMBL/GenBank/DDBJ whole genome shotgun (WGS) entry which is preliminary data.</text>
</comment>
<feature type="compositionally biased region" description="Polar residues" evidence="1">
    <location>
        <begin position="76"/>
        <end position="85"/>
    </location>
</feature>
<gene>
    <name evidence="2" type="ORF">GGQ96_003025</name>
</gene>
<proteinExistence type="predicted"/>
<feature type="compositionally biased region" description="Basic and acidic residues" evidence="1">
    <location>
        <begin position="27"/>
        <end position="38"/>
    </location>
</feature>
<feature type="region of interest" description="Disordered" evidence="1">
    <location>
        <begin position="1"/>
        <end position="85"/>
    </location>
</feature>
<evidence type="ECO:0000313" key="3">
    <source>
        <dbReference type="Proteomes" id="UP000574769"/>
    </source>
</evidence>
<dbReference type="RefSeq" id="WP_221240016.1">
    <property type="nucleotide sequence ID" value="NZ_JACHNY010000006.1"/>
</dbReference>
<feature type="compositionally biased region" description="Basic and acidic residues" evidence="1">
    <location>
        <begin position="11"/>
        <end position="20"/>
    </location>
</feature>
<keyword evidence="3" id="KW-1185">Reference proteome</keyword>
<reference evidence="2 3" key="1">
    <citation type="submission" date="2020-08" db="EMBL/GenBank/DDBJ databases">
        <title>Genomic Encyclopedia of Type Strains, Phase IV (KMG-IV): sequencing the most valuable type-strain genomes for metagenomic binning, comparative biology and taxonomic classification.</title>
        <authorList>
            <person name="Goeker M."/>
        </authorList>
    </citation>
    <scope>NUCLEOTIDE SEQUENCE [LARGE SCALE GENOMIC DNA]</scope>
    <source>
        <strain evidence="2 3">DSM 15867</strain>
    </source>
</reference>
<sequence>MANTPSSDATGEGRPEDHVGTDPNTPIERRDDDARSDLEQAVASRADAVERGEGGPEPETFTDPGRFDGPSGTGGTVRNQDLTQQ</sequence>
<accession>A0A7W7AKT1</accession>
<name>A0A7W7AKT1_9SPHN</name>
<dbReference type="AlphaFoldDB" id="A0A7W7AKT1"/>